<keyword evidence="2" id="KW-1185">Reference proteome</keyword>
<dbReference type="EMBL" id="JAVDXU010000002">
    <property type="protein sequence ID" value="MDR7270108.1"/>
    <property type="molecule type" value="Genomic_DNA"/>
</dbReference>
<evidence type="ECO:0000313" key="2">
    <source>
        <dbReference type="Proteomes" id="UP001180453"/>
    </source>
</evidence>
<sequence>MPLDTLPNSRAEFETFFLSSRNARRIDDLERREDGTYMHRHTQRHWWTWQCARAKREWAGASNSSAK</sequence>
<protein>
    <submittedName>
        <fullName evidence="1">Uncharacterized protein</fullName>
    </submittedName>
</protein>
<comment type="caution">
    <text evidence="1">The sequence shown here is derived from an EMBL/GenBank/DDBJ whole genome shotgun (WGS) entry which is preliminary data.</text>
</comment>
<proteinExistence type="predicted"/>
<accession>A0ABU1YMM5</accession>
<evidence type="ECO:0000313" key="1">
    <source>
        <dbReference type="EMBL" id="MDR7270108.1"/>
    </source>
</evidence>
<dbReference type="RefSeq" id="WP_310265666.1">
    <property type="nucleotide sequence ID" value="NZ_JAVDXU010000002.1"/>
</dbReference>
<name>A0ABU1YMM5_ROSSA</name>
<dbReference type="Proteomes" id="UP001180453">
    <property type="component" value="Unassembled WGS sequence"/>
</dbReference>
<gene>
    <name evidence="1" type="ORF">J2X20_002766</name>
</gene>
<reference evidence="1 2" key="1">
    <citation type="submission" date="2023-07" db="EMBL/GenBank/DDBJ databases">
        <title>Sorghum-associated microbial communities from plants grown in Nebraska, USA.</title>
        <authorList>
            <person name="Schachtman D."/>
        </authorList>
    </citation>
    <scope>NUCLEOTIDE SEQUENCE [LARGE SCALE GENOMIC DNA]</scope>
    <source>
        <strain evidence="1 2">BE314</strain>
    </source>
</reference>
<organism evidence="1 2">
    <name type="scientific">Roseateles saccharophilus</name>
    <name type="common">Pseudomonas saccharophila</name>
    <dbReference type="NCBI Taxonomy" id="304"/>
    <lineage>
        <taxon>Bacteria</taxon>
        <taxon>Pseudomonadati</taxon>
        <taxon>Pseudomonadota</taxon>
        <taxon>Betaproteobacteria</taxon>
        <taxon>Burkholderiales</taxon>
        <taxon>Sphaerotilaceae</taxon>
        <taxon>Roseateles</taxon>
    </lineage>
</organism>